<accession>A0A328TR72</accession>
<dbReference type="EMBL" id="LJAM02000069">
    <property type="protein sequence ID" value="RAP72052.1"/>
    <property type="molecule type" value="Genomic_DNA"/>
</dbReference>
<dbReference type="Proteomes" id="UP000244334">
    <property type="component" value="Unassembled WGS sequence"/>
</dbReference>
<keyword evidence="2" id="KW-1185">Reference proteome</keyword>
<organism evidence="1 2">
    <name type="scientific">Candidatus Erwinia dacicola</name>
    <dbReference type="NCBI Taxonomy" id="252393"/>
    <lineage>
        <taxon>Bacteria</taxon>
        <taxon>Pseudomonadati</taxon>
        <taxon>Pseudomonadota</taxon>
        <taxon>Gammaproteobacteria</taxon>
        <taxon>Enterobacterales</taxon>
        <taxon>Erwiniaceae</taxon>
        <taxon>Erwinia</taxon>
    </lineage>
</organism>
<sequence length="51" mass="5595">MFSHVRELIGENNIEQCGLPFSAAVTNMQLTGLLAPMSWNGYWLVDGAVVN</sequence>
<gene>
    <name evidence="1" type="ORF">ACZ87_01125</name>
</gene>
<comment type="caution">
    <text evidence="1">The sequence shown here is derived from an EMBL/GenBank/DDBJ whole genome shotgun (WGS) entry which is preliminary data.</text>
</comment>
<protein>
    <submittedName>
        <fullName evidence="1">Lysophospholipase nte1</fullName>
    </submittedName>
</protein>
<evidence type="ECO:0000313" key="1">
    <source>
        <dbReference type="EMBL" id="RAP72052.1"/>
    </source>
</evidence>
<evidence type="ECO:0000313" key="2">
    <source>
        <dbReference type="Proteomes" id="UP000244334"/>
    </source>
</evidence>
<proteinExistence type="predicted"/>
<name>A0A328TR72_9GAMM</name>
<reference evidence="1" key="1">
    <citation type="submission" date="2018-04" db="EMBL/GenBank/DDBJ databases">
        <title>Genomes of the Obligate Erwinia dacicola and Facultative Enterobacter sp. OLF Endosymbionts of the Olive Fruit fly, Bactrocera oleae.</title>
        <authorList>
            <person name="Estes A.M."/>
            <person name="Hearn D.J."/>
            <person name="Agarwal S."/>
            <person name="Pierson E.A."/>
            <person name="Dunning-Hotopp J.C."/>
        </authorList>
    </citation>
    <scope>NUCLEOTIDE SEQUENCE [LARGE SCALE GENOMIC DNA]</scope>
    <source>
        <strain evidence="1">Oroville</strain>
    </source>
</reference>
<dbReference type="AlphaFoldDB" id="A0A328TR72"/>